<reference evidence="1" key="1">
    <citation type="submission" date="2023-03" db="EMBL/GenBank/DDBJ databases">
        <title>Massive genome expansion in bonnet fungi (Mycena s.s.) driven by repeated elements and novel gene families across ecological guilds.</title>
        <authorList>
            <consortium name="Lawrence Berkeley National Laboratory"/>
            <person name="Harder C.B."/>
            <person name="Miyauchi S."/>
            <person name="Viragh M."/>
            <person name="Kuo A."/>
            <person name="Thoen E."/>
            <person name="Andreopoulos B."/>
            <person name="Lu D."/>
            <person name="Skrede I."/>
            <person name="Drula E."/>
            <person name="Henrissat B."/>
            <person name="Morin E."/>
            <person name="Kohler A."/>
            <person name="Barry K."/>
            <person name="LaButti K."/>
            <person name="Morin E."/>
            <person name="Salamov A."/>
            <person name="Lipzen A."/>
            <person name="Mereny Z."/>
            <person name="Hegedus B."/>
            <person name="Baldrian P."/>
            <person name="Stursova M."/>
            <person name="Weitz H."/>
            <person name="Taylor A."/>
            <person name="Grigoriev I.V."/>
            <person name="Nagy L.G."/>
            <person name="Martin F."/>
            <person name="Kauserud H."/>
        </authorList>
    </citation>
    <scope>NUCLEOTIDE SEQUENCE</scope>
    <source>
        <strain evidence="1">CBHHK182m</strain>
    </source>
</reference>
<dbReference type="Proteomes" id="UP001215598">
    <property type="component" value="Unassembled WGS sequence"/>
</dbReference>
<protein>
    <submittedName>
        <fullName evidence="1">Uncharacterized protein</fullName>
    </submittedName>
</protein>
<organism evidence="1 2">
    <name type="scientific">Mycena metata</name>
    <dbReference type="NCBI Taxonomy" id="1033252"/>
    <lineage>
        <taxon>Eukaryota</taxon>
        <taxon>Fungi</taxon>
        <taxon>Dikarya</taxon>
        <taxon>Basidiomycota</taxon>
        <taxon>Agaricomycotina</taxon>
        <taxon>Agaricomycetes</taxon>
        <taxon>Agaricomycetidae</taxon>
        <taxon>Agaricales</taxon>
        <taxon>Marasmiineae</taxon>
        <taxon>Mycenaceae</taxon>
        <taxon>Mycena</taxon>
    </lineage>
</organism>
<dbReference type="AlphaFoldDB" id="A0AAD7NEP1"/>
<proteinExistence type="predicted"/>
<evidence type="ECO:0000313" key="2">
    <source>
        <dbReference type="Proteomes" id="UP001215598"/>
    </source>
</evidence>
<name>A0AAD7NEP1_9AGAR</name>
<dbReference type="EMBL" id="JARKIB010000044">
    <property type="protein sequence ID" value="KAJ7757526.1"/>
    <property type="molecule type" value="Genomic_DNA"/>
</dbReference>
<dbReference type="InterPro" id="IPR032675">
    <property type="entry name" value="LRR_dom_sf"/>
</dbReference>
<accession>A0AAD7NEP1</accession>
<gene>
    <name evidence="1" type="ORF">B0H16DRAFT_666432</name>
</gene>
<sequence>MEGGTPKEVLAINGPMPLLRHLDLSLKVVMTEDNALVVFEDAPLLRTVLVGFAAARLALPWAQLTSLTLNEVSYADCVSILRLASNLVDCDLVGVSFHSAPAAPDVTLARLESLNLKVRTFRGANLLGGALILPALRRLTVGEWVTNAALVPPLAAFIAQAGCTRLEEVCIADTYLVSEQELRAAFPSILTFTFVAQPTLINVSSPFFY</sequence>
<evidence type="ECO:0000313" key="1">
    <source>
        <dbReference type="EMBL" id="KAJ7757526.1"/>
    </source>
</evidence>
<dbReference type="Gene3D" id="3.80.10.10">
    <property type="entry name" value="Ribonuclease Inhibitor"/>
    <property type="match status" value="1"/>
</dbReference>
<keyword evidence="2" id="KW-1185">Reference proteome</keyword>
<comment type="caution">
    <text evidence="1">The sequence shown here is derived from an EMBL/GenBank/DDBJ whole genome shotgun (WGS) entry which is preliminary data.</text>
</comment>